<protein>
    <submittedName>
        <fullName evidence="2">Putative kinase</fullName>
    </submittedName>
</protein>
<feature type="domain" description="Aminoglycoside phosphotransferase" evidence="1">
    <location>
        <begin position="72"/>
        <end position="169"/>
    </location>
</feature>
<sequence length="294" mass="32921">MLVAASEVEKAKGFHVHLEDGDIAALMRALLQSERRVQKLELSAATVWIKRQGTETPSWWIKLQTFLAKLLPYTFMRPSPPLDGAGLMRRELETLEVFKARGFPVPPIIYSSLTAVVLGDVGPTIMERMDAIKVARPSEHDALLVKSAEALGELHAAGLCHGRPHVRDFFLQDGRVGFMDFEERPQEVMPLETAQARDIWLLFLQVATRACDTSKTCDAAFSRWRENAPPRALEELCRLTGILGRFLPLARLIGRVRMGSDLRRFIMATDYLMNAVNPEAALKKTGKAGKDDRT</sequence>
<dbReference type="InterPro" id="IPR002575">
    <property type="entry name" value="Aminoglycoside_PTrfase"/>
</dbReference>
<dbReference type="Proteomes" id="UP000191988">
    <property type="component" value="Unassembled WGS sequence"/>
</dbReference>
<dbReference type="GO" id="GO:0016301">
    <property type="term" value="F:kinase activity"/>
    <property type="evidence" value="ECO:0007669"/>
    <property type="project" value="UniProtKB-KW"/>
</dbReference>
<dbReference type="RefSeq" id="WP_046799238.1">
    <property type="nucleotide sequence ID" value="NZ_LT009723.1"/>
</dbReference>
<dbReference type="STRING" id="1183432.AGR3A_Cc430077"/>
<dbReference type="EMBL" id="FBWK01000038">
    <property type="protein sequence ID" value="CUX37460.1"/>
    <property type="molecule type" value="Genomic_DNA"/>
</dbReference>
<keyword evidence="3" id="KW-1185">Reference proteome</keyword>
<evidence type="ECO:0000259" key="1">
    <source>
        <dbReference type="Pfam" id="PF01636"/>
    </source>
</evidence>
<name>A0A1S7QIL0_9HYPH</name>
<dbReference type="SUPFAM" id="SSF56112">
    <property type="entry name" value="Protein kinase-like (PK-like)"/>
    <property type="match status" value="1"/>
</dbReference>
<keyword evidence="2" id="KW-0808">Transferase</keyword>
<dbReference type="InterPro" id="IPR011009">
    <property type="entry name" value="Kinase-like_dom_sf"/>
</dbReference>
<dbReference type="AlphaFoldDB" id="A0A1S7QIL0"/>
<proteinExistence type="predicted"/>
<gene>
    <name evidence="2" type="ORF">AGR3A_Cc430077</name>
</gene>
<dbReference type="Pfam" id="PF01636">
    <property type="entry name" value="APH"/>
    <property type="match status" value="1"/>
</dbReference>
<evidence type="ECO:0000313" key="2">
    <source>
        <dbReference type="EMBL" id="CUX37460.1"/>
    </source>
</evidence>
<evidence type="ECO:0000313" key="3">
    <source>
        <dbReference type="Proteomes" id="UP000191988"/>
    </source>
</evidence>
<reference evidence="3" key="1">
    <citation type="submission" date="2016-01" db="EMBL/GenBank/DDBJ databases">
        <authorList>
            <person name="Regsiter A."/>
            <person name="william w."/>
        </authorList>
    </citation>
    <scope>NUCLEOTIDE SEQUENCE [LARGE SCALE GENOMIC DNA]</scope>
    <source>
        <strain evidence="3">CFBP 6623</strain>
    </source>
</reference>
<keyword evidence="2" id="KW-0418">Kinase</keyword>
<accession>A0A1S7QIL0</accession>
<organism evidence="2 3">
    <name type="scientific">Agrobacterium tomkonis CFBP 6623</name>
    <dbReference type="NCBI Taxonomy" id="1183432"/>
    <lineage>
        <taxon>Bacteria</taxon>
        <taxon>Pseudomonadati</taxon>
        <taxon>Pseudomonadota</taxon>
        <taxon>Alphaproteobacteria</taxon>
        <taxon>Hyphomicrobiales</taxon>
        <taxon>Rhizobiaceae</taxon>
        <taxon>Rhizobium/Agrobacterium group</taxon>
        <taxon>Agrobacterium</taxon>
        <taxon>Agrobacterium tumefaciens complex</taxon>
    </lineage>
</organism>